<dbReference type="SUPFAM" id="SSF53850">
    <property type="entry name" value="Periplasmic binding protein-like II"/>
    <property type="match status" value="1"/>
</dbReference>
<evidence type="ECO:0008006" key="3">
    <source>
        <dbReference type="Google" id="ProtNLM"/>
    </source>
</evidence>
<dbReference type="AlphaFoldDB" id="A0A1F6U6L5"/>
<dbReference type="Gene3D" id="3.40.190.10">
    <property type="entry name" value="Periplasmic binding protein-like II"/>
    <property type="match status" value="2"/>
</dbReference>
<sequence>MALLLAALAFELWSKPALVLAEKDTLTLLIQPILGEEQTRQAYQPLTDYLEGVTGRKCVIMTQPNFISYWNTLRKTDSYDLVLDAAHFTDYRAQKYGFKVLAKIPDTVSYSLIVPEDKLIFDPSELVGRTVATLGPPSIGAARLSAMFPNPVRQPTIIEVASSEEGMELVVSGRVHAAILPTPLVSQQMARSGGITVVMTTEPIPHIALSAAPRLNGALRDKIKSAMLEADKTDAGKKMLKGIGFPKFDPATPAVYTGQSRILRDYWGY</sequence>
<evidence type="ECO:0000313" key="1">
    <source>
        <dbReference type="EMBL" id="OGI52988.1"/>
    </source>
</evidence>
<dbReference type="EMBL" id="MFTA01000011">
    <property type="protein sequence ID" value="OGI52988.1"/>
    <property type="molecule type" value="Genomic_DNA"/>
</dbReference>
<reference evidence="1 2" key="1">
    <citation type="journal article" date="2016" name="Nat. Commun.">
        <title>Thousands of microbial genomes shed light on interconnected biogeochemical processes in an aquifer system.</title>
        <authorList>
            <person name="Anantharaman K."/>
            <person name="Brown C.T."/>
            <person name="Hug L.A."/>
            <person name="Sharon I."/>
            <person name="Castelle C.J."/>
            <person name="Probst A.J."/>
            <person name="Thomas B.C."/>
            <person name="Singh A."/>
            <person name="Wilkins M.J."/>
            <person name="Karaoz U."/>
            <person name="Brodie E.L."/>
            <person name="Williams K.H."/>
            <person name="Hubbard S.S."/>
            <person name="Banfield J.F."/>
        </authorList>
    </citation>
    <scope>NUCLEOTIDE SEQUENCE [LARGE SCALE GENOMIC DNA]</scope>
</reference>
<name>A0A1F6U6L5_9PROT</name>
<dbReference type="Pfam" id="PF12974">
    <property type="entry name" value="Phosphonate-bd"/>
    <property type="match status" value="1"/>
</dbReference>
<protein>
    <recommendedName>
        <fullName evidence="3">Solute-binding protein family 3/N-terminal domain-containing protein</fullName>
    </recommendedName>
</protein>
<dbReference type="Proteomes" id="UP000179362">
    <property type="component" value="Unassembled WGS sequence"/>
</dbReference>
<organism evidence="1 2">
    <name type="scientific">Candidatus Muproteobacteria bacterium RIFCSPHIGHO2_02_FULL_65_16</name>
    <dbReference type="NCBI Taxonomy" id="1817766"/>
    <lineage>
        <taxon>Bacteria</taxon>
        <taxon>Pseudomonadati</taxon>
        <taxon>Pseudomonadota</taxon>
        <taxon>Candidatus Muproteobacteria</taxon>
    </lineage>
</organism>
<proteinExistence type="predicted"/>
<evidence type="ECO:0000313" key="2">
    <source>
        <dbReference type="Proteomes" id="UP000179362"/>
    </source>
</evidence>
<accession>A0A1F6U6L5</accession>
<comment type="caution">
    <text evidence="1">The sequence shown here is derived from an EMBL/GenBank/DDBJ whole genome shotgun (WGS) entry which is preliminary data.</text>
</comment>
<gene>
    <name evidence="1" type="ORF">A3B81_04525</name>
</gene>